<protein>
    <submittedName>
        <fullName evidence="2">Uncharacterized protein</fullName>
    </submittedName>
</protein>
<dbReference type="PROSITE" id="PS51257">
    <property type="entry name" value="PROKAR_LIPOPROTEIN"/>
    <property type="match status" value="1"/>
</dbReference>
<feature type="transmembrane region" description="Helical" evidence="1">
    <location>
        <begin position="43"/>
        <end position="68"/>
    </location>
</feature>
<dbReference type="OrthoDB" id="1448792at2"/>
<evidence type="ECO:0000313" key="2">
    <source>
        <dbReference type="EMBL" id="SER79350.1"/>
    </source>
</evidence>
<sequence length="150" mass="18080">MIKEIFDIEPIQKNSLIMFFAISCLSFLQLFIFKRNVIEENSLLAICLSLGVSICWIISQMISYYLYADYTNNKYDEKNYLDELLYDKIALHFGFSLYFWMIVITYISFELGLTLIEFLRFSILVMFLKTIFWAIFSFRKYQKHQKLNKK</sequence>
<keyword evidence="3" id="KW-1185">Reference proteome</keyword>
<feature type="transmembrane region" description="Helical" evidence="1">
    <location>
        <begin position="115"/>
        <end position="136"/>
    </location>
</feature>
<evidence type="ECO:0000256" key="1">
    <source>
        <dbReference type="SAM" id="Phobius"/>
    </source>
</evidence>
<dbReference type="AlphaFoldDB" id="A0A1H9S2V5"/>
<name>A0A1H9S2V5_FLAFI</name>
<feature type="transmembrane region" description="Helical" evidence="1">
    <location>
        <begin position="89"/>
        <end position="109"/>
    </location>
</feature>
<reference evidence="3" key="1">
    <citation type="submission" date="2016-10" db="EMBL/GenBank/DDBJ databases">
        <authorList>
            <person name="Varghese N."/>
            <person name="Submissions S."/>
        </authorList>
    </citation>
    <scope>NUCLEOTIDE SEQUENCE [LARGE SCALE GENOMIC DNA]</scope>
    <source>
        <strain evidence="3">DSM 15719</strain>
    </source>
</reference>
<feature type="transmembrane region" description="Helical" evidence="1">
    <location>
        <begin position="16"/>
        <end position="37"/>
    </location>
</feature>
<dbReference type="Proteomes" id="UP000183658">
    <property type="component" value="Unassembled WGS sequence"/>
</dbReference>
<organism evidence="2 3">
    <name type="scientific">Flavobacterium frigoris</name>
    <dbReference type="NCBI Taxonomy" id="229204"/>
    <lineage>
        <taxon>Bacteria</taxon>
        <taxon>Pseudomonadati</taxon>
        <taxon>Bacteroidota</taxon>
        <taxon>Flavobacteriia</taxon>
        <taxon>Flavobacteriales</taxon>
        <taxon>Flavobacteriaceae</taxon>
        <taxon>Flavobacterium</taxon>
    </lineage>
</organism>
<evidence type="ECO:0000313" key="3">
    <source>
        <dbReference type="Proteomes" id="UP000183658"/>
    </source>
</evidence>
<dbReference type="RefSeq" id="WP_074724776.1">
    <property type="nucleotide sequence ID" value="NZ_CBCRVS010000037.1"/>
</dbReference>
<keyword evidence="1" id="KW-0812">Transmembrane</keyword>
<keyword evidence="1" id="KW-0472">Membrane</keyword>
<proteinExistence type="predicted"/>
<gene>
    <name evidence="2" type="ORF">SAMN05444355_1401</name>
</gene>
<keyword evidence="1" id="KW-1133">Transmembrane helix</keyword>
<accession>A0A1H9S2V5</accession>
<dbReference type="EMBL" id="FOFZ01000040">
    <property type="protein sequence ID" value="SER79350.1"/>
    <property type="molecule type" value="Genomic_DNA"/>
</dbReference>